<feature type="compositionally biased region" description="Basic and acidic residues" evidence="1">
    <location>
        <begin position="52"/>
        <end position="67"/>
    </location>
</feature>
<evidence type="ECO:0000313" key="3">
    <source>
        <dbReference type="Proteomes" id="UP000198876"/>
    </source>
</evidence>
<proteinExistence type="predicted"/>
<feature type="region of interest" description="Disordered" evidence="1">
    <location>
        <begin position="1"/>
        <end position="67"/>
    </location>
</feature>
<dbReference type="STRING" id="553467.SAMN04488063_2805"/>
<feature type="compositionally biased region" description="Basic and acidic residues" evidence="1">
    <location>
        <begin position="13"/>
        <end position="22"/>
    </location>
</feature>
<evidence type="ECO:0000256" key="1">
    <source>
        <dbReference type="SAM" id="MobiDB-lite"/>
    </source>
</evidence>
<accession>A0A1I2UDC0</accession>
<gene>
    <name evidence="2" type="ORF">SAMN04488063_2805</name>
</gene>
<dbReference type="AlphaFoldDB" id="A0A1I2UDC0"/>
<sequence>MIRIASDENLEQGPREDAHQESTTDMGLAETGVDEESTDRDGKPSPANNRAYFDEKRVSDERIDENI</sequence>
<evidence type="ECO:0000313" key="2">
    <source>
        <dbReference type="EMBL" id="SFG72836.1"/>
    </source>
</evidence>
<reference evidence="3" key="1">
    <citation type="submission" date="2016-10" db="EMBL/GenBank/DDBJ databases">
        <authorList>
            <person name="Varghese N."/>
            <person name="Submissions S."/>
        </authorList>
    </citation>
    <scope>NUCLEOTIDE SEQUENCE [LARGE SCALE GENOMIC DNA]</scope>
    <source>
        <strain evidence="3">CGMCC 1.7739</strain>
    </source>
</reference>
<dbReference type="RefSeq" id="WP_092893189.1">
    <property type="nucleotide sequence ID" value="NZ_FOOQ01000003.1"/>
</dbReference>
<dbReference type="EMBL" id="FOOQ01000003">
    <property type="protein sequence ID" value="SFG72836.1"/>
    <property type="molecule type" value="Genomic_DNA"/>
</dbReference>
<keyword evidence="3" id="KW-1185">Reference proteome</keyword>
<protein>
    <submittedName>
        <fullName evidence="2">Uncharacterized protein</fullName>
    </submittedName>
</protein>
<dbReference type="Proteomes" id="UP000198876">
    <property type="component" value="Unassembled WGS sequence"/>
</dbReference>
<name>A0A1I2UDC0_9EURY</name>
<organism evidence="2 3">
    <name type="scientific">Halopelagius inordinatus</name>
    <dbReference type="NCBI Taxonomy" id="553467"/>
    <lineage>
        <taxon>Archaea</taxon>
        <taxon>Methanobacteriati</taxon>
        <taxon>Methanobacteriota</taxon>
        <taxon>Stenosarchaea group</taxon>
        <taxon>Halobacteria</taxon>
        <taxon>Halobacteriales</taxon>
        <taxon>Haloferacaceae</taxon>
    </lineage>
</organism>